<dbReference type="Proteomes" id="UP000325315">
    <property type="component" value="Unassembled WGS sequence"/>
</dbReference>
<protein>
    <submittedName>
        <fullName evidence="1">Putative Transposon TX1</fullName>
    </submittedName>
</protein>
<proteinExistence type="predicted"/>
<name>A0A5B6UW60_9ROSI</name>
<comment type="caution">
    <text evidence="1">The sequence shown here is derived from an EMBL/GenBank/DDBJ whole genome shotgun (WGS) entry which is preliminary data.</text>
</comment>
<reference evidence="2" key="1">
    <citation type="journal article" date="2019" name="Plant Biotechnol. J.">
        <title>Genome sequencing of the Australian wild diploid species Gossypium australe highlights disease resistance and delayed gland morphogenesis.</title>
        <authorList>
            <person name="Cai Y."/>
            <person name="Cai X."/>
            <person name="Wang Q."/>
            <person name="Wang P."/>
            <person name="Zhang Y."/>
            <person name="Cai C."/>
            <person name="Xu Y."/>
            <person name="Wang K."/>
            <person name="Zhou Z."/>
            <person name="Wang C."/>
            <person name="Geng S."/>
            <person name="Li B."/>
            <person name="Dong Q."/>
            <person name="Hou Y."/>
            <person name="Wang H."/>
            <person name="Ai P."/>
            <person name="Liu Z."/>
            <person name="Yi F."/>
            <person name="Sun M."/>
            <person name="An G."/>
            <person name="Cheng J."/>
            <person name="Zhang Y."/>
            <person name="Shi Q."/>
            <person name="Xie Y."/>
            <person name="Shi X."/>
            <person name="Chang Y."/>
            <person name="Huang F."/>
            <person name="Chen Y."/>
            <person name="Hong S."/>
            <person name="Mi L."/>
            <person name="Sun Q."/>
            <person name="Zhang L."/>
            <person name="Zhou B."/>
            <person name="Peng R."/>
            <person name="Zhang X."/>
            <person name="Liu F."/>
        </authorList>
    </citation>
    <scope>NUCLEOTIDE SEQUENCE [LARGE SCALE GENOMIC DNA]</scope>
    <source>
        <strain evidence="2">cv. PA1801</strain>
    </source>
</reference>
<gene>
    <name evidence="1" type="ORF">EPI10_028217</name>
</gene>
<evidence type="ECO:0000313" key="2">
    <source>
        <dbReference type="Proteomes" id="UP000325315"/>
    </source>
</evidence>
<evidence type="ECO:0000313" key="1">
    <source>
        <dbReference type="EMBL" id="KAA3461663.1"/>
    </source>
</evidence>
<accession>A0A5B6UW60</accession>
<dbReference type="EMBL" id="SMMG02000009">
    <property type="protein sequence ID" value="KAA3461663.1"/>
    <property type="molecule type" value="Genomic_DNA"/>
</dbReference>
<keyword evidence="2" id="KW-1185">Reference proteome</keyword>
<dbReference type="OrthoDB" id="1743549at2759"/>
<sequence length="127" mass="14616">MGNSLETNIRERLVRGVANTSWLLQFTYASISHVPHSFSGHCPLLIQLGQKEELYWEQRARINWLKVGDKNTKCFHSFASQRKKRNTINCLETEEGRVTRDHSKMAHIAKNFFESLFTSNKGASNSC</sequence>
<dbReference type="AlphaFoldDB" id="A0A5B6UW60"/>
<organism evidence="1 2">
    <name type="scientific">Gossypium australe</name>
    <dbReference type="NCBI Taxonomy" id="47621"/>
    <lineage>
        <taxon>Eukaryota</taxon>
        <taxon>Viridiplantae</taxon>
        <taxon>Streptophyta</taxon>
        <taxon>Embryophyta</taxon>
        <taxon>Tracheophyta</taxon>
        <taxon>Spermatophyta</taxon>
        <taxon>Magnoliopsida</taxon>
        <taxon>eudicotyledons</taxon>
        <taxon>Gunneridae</taxon>
        <taxon>Pentapetalae</taxon>
        <taxon>rosids</taxon>
        <taxon>malvids</taxon>
        <taxon>Malvales</taxon>
        <taxon>Malvaceae</taxon>
        <taxon>Malvoideae</taxon>
        <taxon>Gossypium</taxon>
    </lineage>
</organism>